<evidence type="ECO:0000313" key="1">
    <source>
        <dbReference type="EMBL" id="EET45085.1"/>
    </source>
</evidence>
<dbReference type="AlphaFoldDB" id="C6M3D2"/>
<sequence length="163" mass="18668">MSSLYFKDFKREDVLPAEIGNADGEADDKEYRQRQQVRQVEIRRFRRHRFGGDGFQTASNGHRGRLKNKNENRRRVRSVFRQRFFRVVATVAFLNDGLPADNVFAVEREGGVAVQLPAVLQGFGNAAAERGVVRSGEVAVEFHEQFLQCENIFRRPQKQDGAV</sequence>
<accession>C6M3D2</accession>
<protein>
    <submittedName>
        <fullName evidence="1">Uncharacterized protein</fullName>
    </submittedName>
</protein>
<dbReference type="EMBL" id="ACKO02000005">
    <property type="protein sequence ID" value="EET45085.1"/>
    <property type="molecule type" value="Genomic_DNA"/>
</dbReference>
<comment type="caution">
    <text evidence="1">The sequence shown here is derived from an EMBL/GenBank/DDBJ whole genome shotgun (WGS) entry which is preliminary data.</text>
</comment>
<organism evidence="1 2">
    <name type="scientific">Neisseria sicca ATCC 29256</name>
    <dbReference type="NCBI Taxonomy" id="547045"/>
    <lineage>
        <taxon>Bacteria</taxon>
        <taxon>Pseudomonadati</taxon>
        <taxon>Pseudomonadota</taxon>
        <taxon>Betaproteobacteria</taxon>
        <taxon>Neisseriales</taxon>
        <taxon>Neisseriaceae</taxon>
        <taxon>Neisseria</taxon>
    </lineage>
</organism>
<reference evidence="1" key="1">
    <citation type="submission" date="2009-07" db="EMBL/GenBank/DDBJ databases">
        <authorList>
            <person name="Weinstock G."/>
            <person name="Sodergren E."/>
            <person name="Clifton S."/>
            <person name="Fulton L."/>
            <person name="Fulton B."/>
            <person name="Courtney L."/>
            <person name="Fronick C."/>
            <person name="Harrison M."/>
            <person name="Strong C."/>
            <person name="Farmer C."/>
            <person name="Delahaunty K."/>
            <person name="Markovic C."/>
            <person name="Hall O."/>
            <person name="Minx P."/>
            <person name="Tomlinson C."/>
            <person name="Mitreva M."/>
            <person name="Nelson J."/>
            <person name="Hou S."/>
            <person name="Wollam A."/>
            <person name="Pepin K.H."/>
            <person name="Johnson M."/>
            <person name="Bhonagiri V."/>
            <person name="Nash W.E."/>
            <person name="Warren W."/>
            <person name="Chinwalla A."/>
            <person name="Mardis E.R."/>
            <person name="Wilson R.K."/>
        </authorList>
    </citation>
    <scope>NUCLEOTIDE SEQUENCE [LARGE SCALE GENOMIC DNA]</scope>
    <source>
        <strain evidence="1">ATCC 29256</strain>
    </source>
</reference>
<keyword evidence="2" id="KW-1185">Reference proteome</keyword>
<gene>
    <name evidence="1" type="ORF">NEISICOT_01080</name>
</gene>
<proteinExistence type="predicted"/>
<name>C6M3D2_NEISI</name>
<dbReference type="Proteomes" id="UP000005365">
    <property type="component" value="Unassembled WGS sequence"/>
</dbReference>
<evidence type="ECO:0000313" key="2">
    <source>
        <dbReference type="Proteomes" id="UP000005365"/>
    </source>
</evidence>